<proteinExistence type="predicted"/>
<keyword evidence="2" id="KW-1185">Reference proteome</keyword>
<dbReference type="Proteomes" id="UP000007879">
    <property type="component" value="Unassembled WGS sequence"/>
</dbReference>
<reference evidence="1" key="2">
    <citation type="submission" date="2024-06" db="UniProtKB">
        <authorList>
            <consortium name="EnsemblMetazoa"/>
        </authorList>
    </citation>
    <scope>IDENTIFICATION</scope>
</reference>
<name>A0AAN0K058_AMPQE</name>
<organism evidence="1 2">
    <name type="scientific">Amphimedon queenslandica</name>
    <name type="common">Sponge</name>
    <dbReference type="NCBI Taxonomy" id="400682"/>
    <lineage>
        <taxon>Eukaryota</taxon>
        <taxon>Metazoa</taxon>
        <taxon>Porifera</taxon>
        <taxon>Demospongiae</taxon>
        <taxon>Heteroscleromorpha</taxon>
        <taxon>Haplosclerida</taxon>
        <taxon>Niphatidae</taxon>
        <taxon>Amphimedon</taxon>
    </lineage>
</organism>
<dbReference type="EnsemblMetazoa" id="XM_020007312.1">
    <property type="protein sequence ID" value="XP_019862871.1"/>
    <property type="gene ID" value="LOC109591607"/>
</dbReference>
<accession>A0AAN0K058</accession>
<protein>
    <submittedName>
        <fullName evidence="1">Uncharacterized protein</fullName>
    </submittedName>
</protein>
<evidence type="ECO:0000313" key="2">
    <source>
        <dbReference type="Proteomes" id="UP000007879"/>
    </source>
</evidence>
<sequence>MAEKPDGCSSTCNPKKICCFSSGRGACSCRAAGVLCTDYCPCGKERQCSNKPISKKPTTIANSESDKVRAMTRRVGTMAISKTTTESTYFNIMAEKPNGCSSTCNPKKICCFSSGRGACSCRAAGVLCTDHCPCGKERQCSNKPISKKPTTIANSESDEVRAMTRGVATMAISKTTTESTYLAKTSTCTIASATTRGGCSFDDLVHGEKNYVCEASYLLNLEEEPTYAFDETEEKANQRVARLIRHLNGIFRELKIRGKTVQEFYIGKTFAPKSQRKGVVYNNMDPSTFVKKASVVDG</sequence>
<dbReference type="AlphaFoldDB" id="A0AAN0K058"/>
<dbReference type="GeneID" id="109591607"/>
<dbReference type="KEGG" id="aqu:109591607"/>
<reference evidence="2" key="1">
    <citation type="journal article" date="2010" name="Nature">
        <title>The Amphimedon queenslandica genome and the evolution of animal complexity.</title>
        <authorList>
            <person name="Srivastava M."/>
            <person name="Simakov O."/>
            <person name="Chapman J."/>
            <person name="Fahey B."/>
            <person name="Gauthier M.E."/>
            <person name="Mitros T."/>
            <person name="Richards G.S."/>
            <person name="Conaco C."/>
            <person name="Dacre M."/>
            <person name="Hellsten U."/>
            <person name="Larroux C."/>
            <person name="Putnam N.H."/>
            <person name="Stanke M."/>
            <person name="Adamska M."/>
            <person name="Darling A."/>
            <person name="Degnan S.M."/>
            <person name="Oakley T.H."/>
            <person name="Plachetzki D.C."/>
            <person name="Zhai Y."/>
            <person name="Adamski M."/>
            <person name="Calcino A."/>
            <person name="Cummins S.F."/>
            <person name="Goodstein D.M."/>
            <person name="Harris C."/>
            <person name="Jackson D.J."/>
            <person name="Leys S.P."/>
            <person name="Shu S."/>
            <person name="Woodcroft B.J."/>
            <person name="Vervoort M."/>
            <person name="Kosik K.S."/>
            <person name="Manning G."/>
            <person name="Degnan B.M."/>
            <person name="Rokhsar D.S."/>
        </authorList>
    </citation>
    <scope>NUCLEOTIDE SEQUENCE [LARGE SCALE GENOMIC DNA]</scope>
</reference>
<dbReference type="RefSeq" id="XP_019862871.1">
    <property type="nucleotide sequence ID" value="XM_020007312.1"/>
</dbReference>
<evidence type="ECO:0000313" key="1">
    <source>
        <dbReference type="EnsemblMetazoa" id="XP_019862871.1"/>
    </source>
</evidence>